<keyword evidence="2 6" id="KW-0812">Transmembrane</keyword>
<evidence type="ECO:0000256" key="4">
    <source>
        <dbReference type="ARBA" id="ARBA00023136"/>
    </source>
</evidence>
<feature type="transmembrane region" description="Helical" evidence="6">
    <location>
        <begin position="294"/>
        <end position="311"/>
    </location>
</feature>
<dbReference type="Proteomes" id="UP001165120">
    <property type="component" value="Unassembled WGS sequence"/>
</dbReference>
<dbReference type="PROSITE" id="PS50801">
    <property type="entry name" value="STAS"/>
    <property type="match status" value="1"/>
</dbReference>
<feature type="transmembrane region" description="Helical" evidence="6">
    <location>
        <begin position="384"/>
        <end position="403"/>
    </location>
</feature>
<feature type="domain" description="STAS" evidence="7">
    <location>
        <begin position="672"/>
        <end position="824"/>
    </location>
</feature>
<organism evidence="8 9">
    <name type="scientific">Candida boidinii</name>
    <name type="common">Yeast</name>
    <dbReference type="NCBI Taxonomy" id="5477"/>
    <lineage>
        <taxon>Eukaryota</taxon>
        <taxon>Fungi</taxon>
        <taxon>Dikarya</taxon>
        <taxon>Ascomycota</taxon>
        <taxon>Saccharomycotina</taxon>
        <taxon>Pichiomycetes</taxon>
        <taxon>Pichiales</taxon>
        <taxon>Pichiaceae</taxon>
        <taxon>Ogataea</taxon>
        <taxon>Ogataea/Candida clade</taxon>
    </lineage>
</organism>
<evidence type="ECO:0000256" key="2">
    <source>
        <dbReference type="ARBA" id="ARBA00022692"/>
    </source>
</evidence>
<feature type="transmembrane region" description="Helical" evidence="6">
    <location>
        <begin position="415"/>
        <end position="435"/>
    </location>
</feature>
<keyword evidence="9" id="KW-1185">Reference proteome</keyword>
<name>A0A9W6WE82_CANBO</name>
<dbReference type="PROSITE" id="PS01130">
    <property type="entry name" value="SLC26A"/>
    <property type="match status" value="1"/>
</dbReference>
<evidence type="ECO:0000256" key="5">
    <source>
        <dbReference type="SAM" id="MobiDB-lite"/>
    </source>
</evidence>
<evidence type="ECO:0000313" key="8">
    <source>
        <dbReference type="EMBL" id="GME66737.1"/>
    </source>
</evidence>
<keyword evidence="4 6" id="KW-0472">Membrane</keyword>
<evidence type="ECO:0000259" key="7">
    <source>
        <dbReference type="PROSITE" id="PS50801"/>
    </source>
</evidence>
<dbReference type="Gene3D" id="3.30.750.24">
    <property type="entry name" value="STAS domain"/>
    <property type="match status" value="1"/>
</dbReference>
<protein>
    <submittedName>
        <fullName evidence="8">Unnamed protein product</fullName>
    </submittedName>
</protein>
<comment type="caution">
    <text evidence="8">The sequence shown here is derived from an EMBL/GenBank/DDBJ whole genome shotgun (WGS) entry which is preliminary data.</text>
</comment>
<dbReference type="InterPro" id="IPR001902">
    <property type="entry name" value="SLC26A/SulP_fam"/>
</dbReference>
<feature type="transmembrane region" description="Helical" evidence="6">
    <location>
        <begin position="203"/>
        <end position="223"/>
    </location>
</feature>
<sequence>MSYNQDVIETSSSDNNNNNGDQKFSFGQTQENYNSDSVYLNNYKESDVDVIDYAREVFDEPLTRLKHYFVSLFPICSWILHYNFTWLYSDIIAGVTVGIVMVPQSMSYAQLAGLPAEYGLYSAFVGVFIYCFFATSKDVSIGPVAVMSMQVGKVVARIQDHNGDKYSAPVIATVLAFICGVISLGLGLLRLGFLLELISMPAVLAFMSGSAFSIIVGQVPALMGYNKLVNTRDASYEVVINSLKHLPDTKVDAAFGLICLFILYFWKYICGYLIDHDKRRSRFWFYAQNLRHCFVIVFATLISWGAVYSYRKTHGSSAKNPFSIIGKVPAGLKHTGLMTLPDGIINDMASELPVSVIILLLEHISISKSFGRVNDYKIVPDQEMIAIGVTNLIGTFFNAYPATGSFSRSALKAKCGVRTPLAGIYTGACVLLALYCFEKAFYYIPKAALSAIIIHAVSDLIASWQTSYKLFKISPLDFGIFFVGLILTIFVSIETGIYFAIAASAAHLLWDLCIPNGAFLGRIQVAEVIDPVIVNYNNDNSSVSDSDPDAPTGKEGRDDNSNVSYEQDIEIYDTASTSKLKSSFFSIKNKITKNYNSTNEHASSNGSNEIIPKKKSIGEKNGEFDNSNKSLPKQVKFHTRWVPIPKKQSPLSSSYIHTKRVNDRLHVAAPPPGVVVFRPTEAFVYSNSSRQYDLILDEIKRTTRRGESRAYKSKNDRPWNDPGELNLSYKWNSFLGIFSKKRREEIRAIDREYESEQQKVKDPRPLLKIVHLDFSTVNSTDVTSVQSLLDLKQAISLYTGKQVEFHFSGILNPWIRRALVAAGFGRPSSSPDGSGVVAEHKYYNIGTEYKYKTLGNGNDDEENLISHYEPLTDTDTPFFHLDIPSYSHLDTGVEEIYQQQNIY</sequence>
<dbReference type="InterPro" id="IPR011547">
    <property type="entry name" value="SLC26A/SulP_dom"/>
</dbReference>
<proteinExistence type="predicted"/>
<feature type="transmembrane region" description="Helical" evidence="6">
    <location>
        <begin position="118"/>
        <end position="135"/>
    </location>
</feature>
<keyword evidence="3 6" id="KW-1133">Transmembrane helix</keyword>
<dbReference type="InterPro" id="IPR002645">
    <property type="entry name" value="STAS_dom"/>
</dbReference>
<dbReference type="NCBIfam" id="TIGR00815">
    <property type="entry name" value="sulP"/>
    <property type="match status" value="1"/>
</dbReference>
<dbReference type="InterPro" id="IPR018045">
    <property type="entry name" value="S04_transporter_CS"/>
</dbReference>
<evidence type="ECO:0000256" key="3">
    <source>
        <dbReference type="ARBA" id="ARBA00022989"/>
    </source>
</evidence>
<dbReference type="GO" id="GO:0008271">
    <property type="term" value="F:secondary active sulfate transmembrane transporter activity"/>
    <property type="evidence" value="ECO:0007669"/>
    <property type="project" value="InterPro"/>
</dbReference>
<reference evidence="8" key="1">
    <citation type="submission" date="2023-04" db="EMBL/GenBank/DDBJ databases">
        <title>Candida boidinii NBRC 10035.</title>
        <authorList>
            <person name="Ichikawa N."/>
            <person name="Sato H."/>
            <person name="Tonouchi N."/>
        </authorList>
    </citation>
    <scope>NUCLEOTIDE SEQUENCE</scope>
    <source>
        <strain evidence="8">NBRC 10035</strain>
    </source>
</reference>
<gene>
    <name evidence="8" type="ORF">Cboi02_000018400</name>
</gene>
<comment type="subcellular location">
    <subcellularLocation>
        <location evidence="1">Membrane</location>
        <topology evidence="1">Multi-pass membrane protein</topology>
    </subcellularLocation>
</comment>
<dbReference type="CDD" id="cd07042">
    <property type="entry name" value="STAS_SulP_like_sulfate_transporter"/>
    <property type="match status" value="1"/>
</dbReference>
<feature type="transmembrane region" description="Helical" evidence="6">
    <location>
        <begin position="253"/>
        <end position="274"/>
    </location>
</feature>
<evidence type="ECO:0000256" key="1">
    <source>
        <dbReference type="ARBA" id="ARBA00004141"/>
    </source>
</evidence>
<accession>A0A9W6WE82</accession>
<feature type="region of interest" description="Disordered" evidence="5">
    <location>
        <begin position="540"/>
        <end position="563"/>
    </location>
</feature>
<dbReference type="EMBL" id="BSXN01000031">
    <property type="protein sequence ID" value="GME66737.1"/>
    <property type="molecule type" value="Genomic_DNA"/>
</dbReference>
<feature type="transmembrane region" description="Helical" evidence="6">
    <location>
        <begin position="170"/>
        <end position="191"/>
    </location>
</feature>
<dbReference type="AlphaFoldDB" id="A0A9W6WE82"/>
<dbReference type="GO" id="GO:0016020">
    <property type="term" value="C:membrane"/>
    <property type="evidence" value="ECO:0007669"/>
    <property type="project" value="UniProtKB-SubCell"/>
</dbReference>
<feature type="region of interest" description="Disordered" evidence="5">
    <location>
        <begin position="1"/>
        <end position="28"/>
    </location>
</feature>
<feature type="transmembrane region" description="Helical" evidence="6">
    <location>
        <begin position="476"/>
        <end position="501"/>
    </location>
</feature>
<evidence type="ECO:0000256" key="6">
    <source>
        <dbReference type="SAM" id="Phobius"/>
    </source>
</evidence>
<dbReference type="PANTHER" id="PTHR11814">
    <property type="entry name" value="SULFATE TRANSPORTER"/>
    <property type="match status" value="1"/>
</dbReference>
<dbReference type="Pfam" id="PF00916">
    <property type="entry name" value="Sulfate_transp"/>
    <property type="match status" value="1"/>
</dbReference>
<evidence type="ECO:0000313" key="9">
    <source>
        <dbReference type="Proteomes" id="UP001165120"/>
    </source>
</evidence>
<dbReference type="InterPro" id="IPR036513">
    <property type="entry name" value="STAS_dom_sf"/>
</dbReference>